<dbReference type="Proteomes" id="UP000199111">
    <property type="component" value="Unassembled WGS sequence"/>
</dbReference>
<dbReference type="Pfam" id="PF04961">
    <property type="entry name" value="FTCD_C"/>
    <property type="match status" value="1"/>
</dbReference>
<evidence type="ECO:0000313" key="3">
    <source>
        <dbReference type="EMBL" id="SFK05655.1"/>
    </source>
</evidence>
<dbReference type="RefSeq" id="WP_218158804.1">
    <property type="nucleotide sequence ID" value="NZ_FOQY01000016.1"/>
</dbReference>
<dbReference type="GO" id="GO:0016740">
    <property type="term" value="F:transferase activity"/>
    <property type="evidence" value="ECO:0007669"/>
    <property type="project" value="UniProtKB-KW"/>
</dbReference>
<evidence type="ECO:0000259" key="2">
    <source>
        <dbReference type="Pfam" id="PF04961"/>
    </source>
</evidence>
<name>A0A1I3WDR8_9ACTN</name>
<dbReference type="GeneID" id="96303982"/>
<reference evidence="4" key="1">
    <citation type="submission" date="2016-10" db="EMBL/GenBank/DDBJ databases">
        <authorList>
            <person name="Varghese N."/>
            <person name="Submissions S."/>
        </authorList>
    </citation>
    <scope>NUCLEOTIDE SEQUENCE [LARGE SCALE GENOMIC DNA]</scope>
    <source>
        <strain evidence="4">CGMCC 4.2126</strain>
    </source>
</reference>
<organism evidence="3 4">
    <name type="scientific">Streptosporangium canum</name>
    <dbReference type="NCBI Taxonomy" id="324952"/>
    <lineage>
        <taxon>Bacteria</taxon>
        <taxon>Bacillati</taxon>
        <taxon>Actinomycetota</taxon>
        <taxon>Actinomycetes</taxon>
        <taxon>Streptosporangiales</taxon>
        <taxon>Streptosporangiaceae</taxon>
        <taxon>Streptosporangium</taxon>
    </lineage>
</organism>
<dbReference type="AlphaFoldDB" id="A0A1I3WDR8"/>
<proteinExistence type="predicted"/>
<evidence type="ECO:0000256" key="1">
    <source>
        <dbReference type="SAM" id="MobiDB-lite"/>
    </source>
</evidence>
<gene>
    <name evidence="3" type="ORF">SAMN05216275_11687</name>
</gene>
<dbReference type="SUPFAM" id="SSF101262">
    <property type="entry name" value="Methenyltetrahydrofolate cyclohydrolase-like"/>
    <property type="match status" value="1"/>
</dbReference>
<dbReference type="EMBL" id="FOQY01000016">
    <property type="protein sequence ID" value="SFK05655.1"/>
    <property type="molecule type" value="Genomic_DNA"/>
</dbReference>
<dbReference type="Gene3D" id="1.20.120.680">
    <property type="entry name" value="Formiminotetrahydrofolate cyclodeaminase monomer, up-and-down helical bundle"/>
    <property type="match status" value="1"/>
</dbReference>
<accession>A0A1I3WDR8</accession>
<dbReference type="InterPro" id="IPR036178">
    <property type="entry name" value="Formintransfe-cycloase-like_sf"/>
</dbReference>
<keyword evidence="4" id="KW-1185">Reference proteome</keyword>
<protein>
    <submittedName>
        <fullName evidence="3">Formiminotransferase-cyclodeaminase</fullName>
    </submittedName>
</protein>
<feature type="region of interest" description="Disordered" evidence="1">
    <location>
        <begin position="20"/>
        <end position="50"/>
    </location>
</feature>
<dbReference type="InterPro" id="IPR007044">
    <property type="entry name" value="Cyclodeamin/CycHdrlase"/>
</dbReference>
<feature type="domain" description="Cyclodeaminase/cyclohydrolase" evidence="2">
    <location>
        <begin position="5"/>
        <end position="34"/>
    </location>
</feature>
<keyword evidence="3" id="KW-0808">Transferase</keyword>
<evidence type="ECO:0000313" key="4">
    <source>
        <dbReference type="Proteomes" id="UP000199111"/>
    </source>
</evidence>
<feature type="compositionally biased region" description="Low complexity" evidence="1">
    <location>
        <begin position="20"/>
        <end position="37"/>
    </location>
</feature>
<sequence>MRDQTISDFLERLAGRVPAPGGGASAALHAAQAATPPSRCATRVRPTCPP</sequence>